<sequence length="73" mass="8399">MGPFFEEEILILFSALELSFTSSFFSILSRMDFGKESWQKSSSKCPHMGMDFPSIAAPSRWVHMLVRYLKSEA</sequence>
<proteinExistence type="predicted"/>
<reference evidence="1 2" key="1">
    <citation type="submission" date="2021-06" db="EMBL/GenBank/DDBJ databases">
        <title>Caerostris extrusa draft genome.</title>
        <authorList>
            <person name="Kono N."/>
            <person name="Arakawa K."/>
        </authorList>
    </citation>
    <scope>NUCLEOTIDE SEQUENCE [LARGE SCALE GENOMIC DNA]</scope>
</reference>
<accession>A0AAV4TCZ5</accession>
<evidence type="ECO:0000313" key="1">
    <source>
        <dbReference type="EMBL" id="GIY42702.1"/>
    </source>
</evidence>
<gene>
    <name evidence="1" type="ORF">CEXT_733371</name>
</gene>
<organism evidence="1 2">
    <name type="scientific">Caerostris extrusa</name>
    <name type="common">Bark spider</name>
    <name type="synonym">Caerostris bankana</name>
    <dbReference type="NCBI Taxonomy" id="172846"/>
    <lineage>
        <taxon>Eukaryota</taxon>
        <taxon>Metazoa</taxon>
        <taxon>Ecdysozoa</taxon>
        <taxon>Arthropoda</taxon>
        <taxon>Chelicerata</taxon>
        <taxon>Arachnida</taxon>
        <taxon>Araneae</taxon>
        <taxon>Araneomorphae</taxon>
        <taxon>Entelegynae</taxon>
        <taxon>Araneoidea</taxon>
        <taxon>Araneidae</taxon>
        <taxon>Caerostris</taxon>
    </lineage>
</organism>
<dbReference type="AlphaFoldDB" id="A0AAV4TCZ5"/>
<name>A0AAV4TCZ5_CAEEX</name>
<evidence type="ECO:0000313" key="2">
    <source>
        <dbReference type="Proteomes" id="UP001054945"/>
    </source>
</evidence>
<dbReference type="EMBL" id="BPLR01010885">
    <property type="protein sequence ID" value="GIY42702.1"/>
    <property type="molecule type" value="Genomic_DNA"/>
</dbReference>
<keyword evidence="2" id="KW-1185">Reference proteome</keyword>
<protein>
    <submittedName>
        <fullName evidence="1">Uncharacterized protein</fullName>
    </submittedName>
</protein>
<dbReference type="Proteomes" id="UP001054945">
    <property type="component" value="Unassembled WGS sequence"/>
</dbReference>
<comment type="caution">
    <text evidence="1">The sequence shown here is derived from an EMBL/GenBank/DDBJ whole genome shotgun (WGS) entry which is preliminary data.</text>
</comment>